<reference evidence="2 3" key="1">
    <citation type="submission" date="2019-06" db="EMBL/GenBank/DDBJ databases">
        <title>Psychrobacillus vulpis sp. nov., a new species isolated from feces of a red fox that inhabits in The Tablas de Daimiel Natural Park, Albacete, Spain.</title>
        <authorList>
            <person name="Rodriguez M."/>
            <person name="Reina J.C."/>
            <person name="Bejar V."/>
            <person name="Llamas I."/>
        </authorList>
    </citation>
    <scope>NUCLEOTIDE SEQUENCE [LARGE SCALE GENOMIC DNA]</scope>
    <source>
        <strain evidence="2 3">Z8</strain>
    </source>
</reference>
<evidence type="ECO:0000313" key="2">
    <source>
        <dbReference type="EMBL" id="TQR17491.1"/>
    </source>
</evidence>
<dbReference type="Gene3D" id="1.20.120.450">
    <property type="entry name" value="dinb family like domain"/>
    <property type="match status" value="1"/>
</dbReference>
<feature type="domain" description="DinB-like" evidence="1">
    <location>
        <begin position="6"/>
        <end position="145"/>
    </location>
</feature>
<keyword evidence="3" id="KW-1185">Reference proteome</keyword>
<dbReference type="InterPro" id="IPR024775">
    <property type="entry name" value="DinB-like"/>
</dbReference>
<dbReference type="InterPro" id="IPR034660">
    <property type="entry name" value="DinB/YfiT-like"/>
</dbReference>
<dbReference type="EMBL" id="VDGI01000026">
    <property type="protein sequence ID" value="TQR17491.1"/>
    <property type="molecule type" value="Genomic_DNA"/>
</dbReference>
<name>A0A544TJ87_9BACI</name>
<accession>A0A544TJ87</accession>
<gene>
    <name evidence="2" type="ORF">FG384_17470</name>
</gene>
<protein>
    <submittedName>
        <fullName evidence="2">DinB family protein</fullName>
    </submittedName>
</protein>
<proteinExistence type="predicted"/>
<dbReference type="AlphaFoldDB" id="A0A544TJ87"/>
<dbReference type="SUPFAM" id="SSF109854">
    <property type="entry name" value="DinB/YfiT-like putative metalloenzymes"/>
    <property type="match status" value="1"/>
</dbReference>
<comment type="caution">
    <text evidence="2">The sequence shown here is derived from an EMBL/GenBank/DDBJ whole genome shotgun (WGS) entry which is preliminary data.</text>
</comment>
<dbReference type="OrthoDB" id="4295522at2"/>
<evidence type="ECO:0000259" key="1">
    <source>
        <dbReference type="Pfam" id="PF12867"/>
    </source>
</evidence>
<sequence length="154" mass="17554">METMSQLSFARVYTLGKVKQSNEAAWDIKPNGFNNTIRWNVGHIFVTMETLTQRAIPSYEPIHAEWIPLFVPGTNPDQWEVEPPTMEELVEALENQPERIKAVLANNLENSLAEPMSIGKFHQMDTVEALVQFMVWHEGIHSGIIHALNRCNAE</sequence>
<evidence type="ECO:0000313" key="3">
    <source>
        <dbReference type="Proteomes" id="UP000316626"/>
    </source>
</evidence>
<dbReference type="RefSeq" id="WP_142643974.1">
    <property type="nucleotide sequence ID" value="NZ_VDGI01000026.1"/>
</dbReference>
<dbReference type="Proteomes" id="UP000316626">
    <property type="component" value="Unassembled WGS sequence"/>
</dbReference>
<organism evidence="2 3">
    <name type="scientific">Psychrobacillus vulpis</name>
    <dbReference type="NCBI Taxonomy" id="2325572"/>
    <lineage>
        <taxon>Bacteria</taxon>
        <taxon>Bacillati</taxon>
        <taxon>Bacillota</taxon>
        <taxon>Bacilli</taxon>
        <taxon>Bacillales</taxon>
        <taxon>Bacillaceae</taxon>
        <taxon>Psychrobacillus</taxon>
    </lineage>
</organism>
<dbReference type="Pfam" id="PF12867">
    <property type="entry name" value="DinB_2"/>
    <property type="match status" value="1"/>
</dbReference>